<proteinExistence type="predicted"/>
<name>A0AA39GRK0_SARSR</name>
<evidence type="ECO:0000259" key="1">
    <source>
        <dbReference type="Pfam" id="PF03417"/>
    </source>
</evidence>
<dbReference type="NCBIfam" id="NF040521">
    <property type="entry name" value="C45_proenzyme"/>
    <property type="match status" value="1"/>
</dbReference>
<dbReference type="Gene3D" id="1.10.10.2120">
    <property type="match status" value="1"/>
</dbReference>
<comment type="caution">
    <text evidence="2">The sequence shown here is derived from an EMBL/GenBank/DDBJ whole genome shotgun (WGS) entry which is preliminary data.</text>
</comment>
<organism evidence="2 3">
    <name type="scientific">Sarocladium strictum</name>
    <name type="common">Black bundle disease fungus</name>
    <name type="synonym">Acremonium strictum</name>
    <dbReference type="NCBI Taxonomy" id="5046"/>
    <lineage>
        <taxon>Eukaryota</taxon>
        <taxon>Fungi</taxon>
        <taxon>Dikarya</taxon>
        <taxon>Ascomycota</taxon>
        <taxon>Pezizomycotina</taxon>
        <taxon>Sordariomycetes</taxon>
        <taxon>Hypocreomycetidae</taxon>
        <taxon>Hypocreales</taxon>
        <taxon>Sarocladiaceae</taxon>
        <taxon>Sarocladium</taxon>
    </lineage>
</organism>
<dbReference type="PANTHER" id="PTHR34180">
    <property type="entry name" value="PEPTIDASE C45"/>
    <property type="match status" value="1"/>
</dbReference>
<dbReference type="AlphaFoldDB" id="A0AA39GRK0"/>
<dbReference type="Pfam" id="PF03417">
    <property type="entry name" value="AAT"/>
    <property type="match status" value="1"/>
</dbReference>
<feature type="domain" description="Peptidase C45 hydrolase" evidence="1">
    <location>
        <begin position="123"/>
        <end position="352"/>
    </location>
</feature>
<dbReference type="Gene3D" id="3.60.60.10">
    <property type="entry name" value="Penicillin V Acylase, Chain A"/>
    <property type="match status" value="1"/>
</dbReference>
<dbReference type="InterPro" id="IPR047794">
    <property type="entry name" value="C45_proenzyme-like"/>
</dbReference>
<sequence>MLEVRCSGTPFEIGQQHGLQARDKVHGSLAFYKDLFHKTCDLDWTAVRAEAKKFLPALQSMHPRYVEELEGVASGAGVDFLDILALNVRTEITFGLFTKGDVPDEKITTDGCTAFSYVPGDKKSGSVYLGQNWDWQAEQLPNLFVCYIHQPGSGLSDIAMITEGGIIGKIGINSRGVGVCLNAIRARGVDVTKLPIHLALRAVLEARSAAEAASQLEKEGVAGSGHFLIADRETSIGLEATVKGIKRLEPDANGVIVHSNHLLLEHPGVDEPLWLKDSSARLHRMRVLLREKLSSEEELEMHSLASLLEDQEGYPSGINRQQLEGQDTIQTLFSIMMNLGAERATVSFGRPTEPTDRVELVF</sequence>
<accession>A0AA39GRK0</accession>
<keyword evidence="3" id="KW-1185">Reference proteome</keyword>
<dbReference type="Proteomes" id="UP001175261">
    <property type="component" value="Unassembled WGS sequence"/>
</dbReference>
<dbReference type="InterPro" id="IPR047801">
    <property type="entry name" value="Peptidase_C45"/>
</dbReference>
<dbReference type="EMBL" id="JAPDFR010000001">
    <property type="protein sequence ID" value="KAK0392121.1"/>
    <property type="molecule type" value="Genomic_DNA"/>
</dbReference>
<evidence type="ECO:0000313" key="3">
    <source>
        <dbReference type="Proteomes" id="UP001175261"/>
    </source>
</evidence>
<gene>
    <name evidence="2" type="ORF">NLU13_1619</name>
</gene>
<evidence type="ECO:0000313" key="2">
    <source>
        <dbReference type="EMBL" id="KAK0392121.1"/>
    </source>
</evidence>
<dbReference type="PANTHER" id="PTHR34180:SF1">
    <property type="entry name" value="BETA-ALANYL-DOPAMINE_CARCININE HYDROLASE"/>
    <property type="match status" value="1"/>
</dbReference>
<reference evidence="2" key="1">
    <citation type="submission" date="2022-10" db="EMBL/GenBank/DDBJ databases">
        <title>Determination and structural analysis of whole genome sequence of Sarocladium strictum F4-1.</title>
        <authorList>
            <person name="Hu L."/>
            <person name="Jiang Y."/>
        </authorList>
    </citation>
    <scope>NUCLEOTIDE SEQUENCE</scope>
    <source>
        <strain evidence="2">F4-1</strain>
    </source>
</reference>
<protein>
    <recommendedName>
        <fullName evidence="1">Peptidase C45 hydrolase domain-containing protein</fullName>
    </recommendedName>
</protein>
<dbReference type="InterPro" id="IPR005079">
    <property type="entry name" value="Peptidase_C45_hydrolase"/>
</dbReference>